<sequence length="440" mass="50822">MPGEEHYQFDHSAVSSSRQVFRDAPRVASPSIPNSPRQGDGFRERSGRPRTPRPEEAPRVRRSRSNSVDSKHSTEGRTRSSRTAALLDRPLPNCSRPTATDRYDDWYSFPGYRNFDICPSCYDGLFADTPFAHHFSQTRRYERPTERFCDFSSAWMRLAWLLTIKQRRQSIDLLYALADISGSDRPCPGDRELSADRVSWYGIADQRDGLHVANFAVCAADVKMLEVLFPTVRGYFVRLPPASTYSPEKHTCSLRVSSRRFPKYLDLLVEIDAEAQSTGQRPNMSKFIKMARENAFKGECARNKAFVRKAWHFIPELPEFTVCEECYDEVIWPAVAAKSSSLPRLVNKSIQLVPNEDLELGSSCSLYSPRMRKVWDVSAKEGDFKYLERKVLERKRKEILLAKERRGVLQWLAGQEKGSRGYERAREELKQLERVWKDWE</sequence>
<reference evidence="1" key="1">
    <citation type="journal article" date="2020" name="Stud. Mycol.">
        <title>101 Dothideomycetes genomes: a test case for predicting lifestyles and emergence of pathogens.</title>
        <authorList>
            <person name="Haridas S."/>
            <person name="Albert R."/>
            <person name="Binder M."/>
            <person name="Bloem J."/>
            <person name="Labutti K."/>
            <person name="Salamov A."/>
            <person name="Andreopoulos B."/>
            <person name="Baker S."/>
            <person name="Barry K."/>
            <person name="Bills G."/>
            <person name="Bluhm B."/>
            <person name="Cannon C."/>
            <person name="Castanera R."/>
            <person name="Culley D."/>
            <person name="Daum C."/>
            <person name="Ezra D."/>
            <person name="Gonzalez J."/>
            <person name="Henrissat B."/>
            <person name="Kuo A."/>
            <person name="Liang C."/>
            <person name="Lipzen A."/>
            <person name="Lutzoni F."/>
            <person name="Magnuson J."/>
            <person name="Mondo S."/>
            <person name="Nolan M."/>
            <person name="Ohm R."/>
            <person name="Pangilinan J."/>
            <person name="Park H.-J."/>
            <person name="Ramirez L."/>
            <person name="Alfaro M."/>
            <person name="Sun H."/>
            <person name="Tritt A."/>
            <person name="Yoshinaga Y."/>
            <person name="Zwiers L.-H."/>
            <person name="Turgeon B."/>
            <person name="Goodwin S."/>
            <person name="Spatafora J."/>
            <person name="Crous P."/>
            <person name="Grigoriev I."/>
        </authorList>
    </citation>
    <scope>NUCLEOTIDE SEQUENCE</scope>
    <source>
        <strain evidence="1">CBS 525.71</strain>
    </source>
</reference>
<keyword evidence="2" id="KW-1185">Reference proteome</keyword>
<comment type="caution">
    <text evidence="1">The sequence shown here is derived from an EMBL/GenBank/DDBJ whole genome shotgun (WGS) entry which is preliminary data.</text>
</comment>
<name>A0ACB6RS95_9PLEO</name>
<dbReference type="EMBL" id="MU006732">
    <property type="protein sequence ID" value="KAF2624147.1"/>
    <property type="molecule type" value="Genomic_DNA"/>
</dbReference>
<gene>
    <name evidence="1" type="ORF">BU25DRAFT_348666</name>
</gene>
<proteinExistence type="predicted"/>
<evidence type="ECO:0000313" key="2">
    <source>
        <dbReference type="Proteomes" id="UP000799754"/>
    </source>
</evidence>
<accession>A0ACB6RS95</accession>
<dbReference type="Proteomes" id="UP000799754">
    <property type="component" value="Unassembled WGS sequence"/>
</dbReference>
<evidence type="ECO:0000313" key="1">
    <source>
        <dbReference type="EMBL" id="KAF2624147.1"/>
    </source>
</evidence>
<organism evidence="1 2">
    <name type="scientific">Macroventuria anomochaeta</name>
    <dbReference type="NCBI Taxonomy" id="301207"/>
    <lineage>
        <taxon>Eukaryota</taxon>
        <taxon>Fungi</taxon>
        <taxon>Dikarya</taxon>
        <taxon>Ascomycota</taxon>
        <taxon>Pezizomycotina</taxon>
        <taxon>Dothideomycetes</taxon>
        <taxon>Pleosporomycetidae</taxon>
        <taxon>Pleosporales</taxon>
        <taxon>Pleosporineae</taxon>
        <taxon>Didymellaceae</taxon>
        <taxon>Macroventuria</taxon>
    </lineage>
</organism>
<protein>
    <submittedName>
        <fullName evidence="1">Uncharacterized protein</fullName>
    </submittedName>
</protein>